<dbReference type="InterPro" id="IPR050344">
    <property type="entry name" value="Peptidase_M1_aminopeptidases"/>
</dbReference>
<dbReference type="AlphaFoldDB" id="A0AAN5AKS9"/>
<gene>
    <name evidence="4" type="primary">pepN</name>
    <name evidence="4" type="ORF">PEDI_26790</name>
</gene>
<dbReference type="RefSeq" id="WP_420916717.1">
    <property type="nucleotide sequence ID" value="NZ_BQKE01000001.1"/>
</dbReference>
<evidence type="ECO:0000256" key="2">
    <source>
        <dbReference type="SAM" id="SignalP"/>
    </source>
</evidence>
<dbReference type="GO" id="GO:0005737">
    <property type="term" value="C:cytoplasm"/>
    <property type="evidence" value="ECO:0007669"/>
    <property type="project" value="TreeGrafter"/>
</dbReference>
<dbReference type="InterPro" id="IPR014782">
    <property type="entry name" value="Peptidase_M1_dom"/>
</dbReference>
<evidence type="ECO:0000313" key="5">
    <source>
        <dbReference type="Proteomes" id="UP001310022"/>
    </source>
</evidence>
<keyword evidence="5" id="KW-1185">Reference proteome</keyword>
<dbReference type="GO" id="GO:0008270">
    <property type="term" value="F:zinc ion binding"/>
    <property type="evidence" value="ECO:0007669"/>
    <property type="project" value="InterPro"/>
</dbReference>
<feature type="chain" id="PRO_5042816558" evidence="2">
    <location>
        <begin position="20"/>
        <end position="776"/>
    </location>
</feature>
<dbReference type="Pfam" id="PF01433">
    <property type="entry name" value="Peptidase_M1"/>
    <property type="match status" value="1"/>
</dbReference>
<evidence type="ECO:0000256" key="1">
    <source>
        <dbReference type="SAM" id="MobiDB-lite"/>
    </source>
</evidence>
<evidence type="ECO:0000259" key="3">
    <source>
        <dbReference type="Pfam" id="PF01433"/>
    </source>
</evidence>
<feature type="region of interest" description="Disordered" evidence="1">
    <location>
        <begin position="595"/>
        <end position="614"/>
    </location>
</feature>
<dbReference type="CDD" id="cd09604">
    <property type="entry name" value="M1_APN_like"/>
    <property type="match status" value="1"/>
</dbReference>
<proteinExistence type="predicted"/>
<dbReference type="PANTHER" id="PTHR11533">
    <property type="entry name" value="PROTEASE M1 ZINC METALLOPROTEASE"/>
    <property type="match status" value="1"/>
</dbReference>
<dbReference type="PANTHER" id="PTHR11533:SF174">
    <property type="entry name" value="PUROMYCIN-SENSITIVE AMINOPEPTIDASE-RELATED"/>
    <property type="match status" value="1"/>
</dbReference>
<accession>A0AAN5AKS9</accession>
<name>A0AAN5AKS9_9BACT</name>
<evidence type="ECO:0000313" key="4">
    <source>
        <dbReference type="EMBL" id="GJM62127.1"/>
    </source>
</evidence>
<dbReference type="GO" id="GO:0070006">
    <property type="term" value="F:metalloaminopeptidase activity"/>
    <property type="evidence" value="ECO:0007669"/>
    <property type="project" value="TreeGrafter"/>
</dbReference>
<dbReference type="GO" id="GO:0016020">
    <property type="term" value="C:membrane"/>
    <property type="evidence" value="ECO:0007669"/>
    <property type="project" value="TreeGrafter"/>
</dbReference>
<dbReference type="GO" id="GO:0005615">
    <property type="term" value="C:extracellular space"/>
    <property type="evidence" value="ECO:0007669"/>
    <property type="project" value="TreeGrafter"/>
</dbReference>
<keyword evidence="4" id="KW-0378">Hydrolase</keyword>
<dbReference type="InterPro" id="IPR027268">
    <property type="entry name" value="Peptidase_M4/M1_CTD_sf"/>
</dbReference>
<keyword evidence="4" id="KW-0645">Protease</keyword>
<reference evidence="4 5" key="1">
    <citation type="submission" date="2021-12" db="EMBL/GenBank/DDBJ databases">
        <title>Genome sequencing of bacteria with rrn-lacking chromosome and rrn-plasmid.</title>
        <authorList>
            <person name="Anda M."/>
            <person name="Iwasaki W."/>
        </authorList>
    </citation>
    <scope>NUCLEOTIDE SEQUENCE [LARGE SCALE GENOMIC DNA]</scope>
    <source>
        <strain evidence="4 5">NBRC 15940</strain>
    </source>
</reference>
<keyword evidence="2" id="KW-0732">Signal</keyword>
<keyword evidence="4" id="KW-0031">Aminopeptidase</keyword>
<dbReference type="SUPFAM" id="SSF55486">
    <property type="entry name" value="Metalloproteases ('zincins'), catalytic domain"/>
    <property type="match status" value="1"/>
</dbReference>
<dbReference type="EMBL" id="BQKE01000001">
    <property type="protein sequence ID" value="GJM62127.1"/>
    <property type="molecule type" value="Genomic_DNA"/>
</dbReference>
<protein>
    <submittedName>
        <fullName evidence="4">Aminopeptidase</fullName>
    </submittedName>
</protein>
<feature type="domain" description="Peptidase M1 membrane alanine aminopeptidase" evidence="3">
    <location>
        <begin position="358"/>
        <end position="562"/>
    </location>
</feature>
<sequence length="776" mass="90351">MNKRILLAIACLWPMITFAQEAYSPYKGRKFEQLGNDLATPNLYRTGSGAPGHQYWQQRADYKIAVHLDDERQRIDAQETITYHNQSPDALQYLWLQLDQNMRNKDSDSFKIAPSEINEKMSSGQINRFMGHDQDLGFHIEEVKNAAGNALPYTINKTMMRIDLPEPLAAGASVTFDVKWWYNIHDRMQLGGRSGYEYFPKDENYLYTICQWFPRMCVYDDVNGWQNKQFLGSGEFALTFGDYEVAITVPEDHIVCATGELQNVEEILNPTQLKRWEKAQTADRPVLIVTKDEAQKAEKKQLKGEKTWVYKAENVRDFAFGSSRKYVWDAMGVQLNNKKVMAMSYYPKEAYELYYKYSTEVVAHTLRTYSKYTIDYPYPVAISVEAANGMEYPMICFNYGRVAEDGTYSERTKYGMISVIIHEVGHNYFPMIINSDERQWTWMDEGLNTFLQFLTEQEWEHDYPSRRGAPSKIVPYMKGNPDNIVPVMTNSEQLKQFGSNAYAKVATALNILRETVMGRELFDYAFKTYAERWAFKHPTPEDFFRTMEDASAVDLDWFWKGWFYSTDHVDISLENVQWYKLNTKNPDVENPIAKAKAEKREKSISKERNKQLTTRVDDERPDLRDFYNSYDPYKTTDEQRKAYKTFITKLSEKDKALLNSDLNFYQLDFKNVGGLVMPIILQFDFEDGSHETAFIPAEIWRKNEEEVSKVFAFEKEVTNIILDPMLETADTDLNNNYFPRQSIPSRFELFERSKAARGASYGSNPMQKAKKAKASK</sequence>
<comment type="caution">
    <text evidence="4">The sequence shown here is derived from an EMBL/GenBank/DDBJ whole genome shotgun (WGS) entry which is preliminary data.</text>
</comment>
<dbReference type="Proteomes" id="UP001310022">
    <property type="component" value="Unassembled WGS sequence"/>
</dbReference>
<feature type="signal peptide" evidence="2">
    <location>
        <begin position="1"/>
        <end position="19"/>
    </location>
</feature>
<dbReference type="Gene3D" id="1.10.390.10">
    <property type="entry name" value="Neutral Protease Domain 2"/>
    <property type="match status" value="1"/>
</dbReference>
<organism evidence="4 5">
    <name type="scientific">Persicobacter diffluens</name>
    <dbReference type="NCBI Taxonomy" id="981"/>
    <lineage>
        <taxon>Bacteria</taxon>
        <taxon>Pseudomonadati</taxon>
        <taxon>Bacteroidota</taxon>
        <taxon>Cytophagia</taxon>
        <taxon>Cytophagales</taxon>
        <taxon>Persicobacteraceae</taxon>
        <taxon>Persicobacter</taxon>
    </lineage>
</organism>
<dbReference type="GO" id="GO:0042277">
    <property type="term" value="F:peptide binding"/>
    <property type="evidence" value="ECO:0007669"/>
    <property type="project" value="TreeGrafter"/>
</dbReference>
<dbReference type="GO" id="GO:0043171">
    <property type="term" value="P:peptide catabolic process"/>
    <property type="evidence" value="ECO:0007669"/>
    <property type="project" value="TreeGrafter"/>
</dbReference>